<comment type="caution">
    <text evidence="4">The sequence shown here is derived from an EMBL/GenBank/DDBJ whole genome shotgun (WGS) entry which is preliminary data.</text>
</comment>
<feature type="transmembrane region" description="Helical" evidence="2">
    <location>
        <begin position="140"/>
        <end position="160"/>
    </location>
</feature>
<feature type="transmembrane region" description="Helical" evidence="2">
    <location>
        <begin position="58"/>
        <end position="76"/>
    </location>
</feature>
<dbReference type="SMART" id="SM00460">
    <property type="entry name" value="TGc"/>
    <property type="match status" value="1"/>
</dbReference>
<keyword evidence="2" id="KW-1133">Transmembrane helix</keyword>
<feature type="compositionally biased region" description="Pro residues" evidence="1">
    <location>
        <begin position="514"/>
        <end position="524"/>
    </location>
</feature>
<evidence type="ECO:0000313" key="4">
    <source>
        <dbReference type="EMBL" id="PMD06618.1"/>
    </source>
</evidence>
<dbReference type="Pfam" id="PF01841">
    <property type="entry name" value="Transglut_core"/>
    <property type="match status" value="1"/>
</dbReference>
<feature type="region of interest" description="Disordered" evidence="1">
    <location>
        <begin position="511"/>
        <end position="571"/>
    </location>
</feature>
<organism evidence="4 5">
    <name type="scientific">Brevibacterium paucivorans</name>
    <dbReference type="NCBI Taxonomy" id="170994"/>
    <lineage>
        <taxon>Bacteria</taxon>
        <taxon>Bacillati</taxon>
        <taxon>Actinomycetota</taxon>
        <taxon>Actinomycetes</taxon>
        <taxon>Micrococcales</taxon>
        <taxon>Brevibacteriaceae</taxon>
        <taxon>Brevibacterium</taxon>
    </lineage>
</organism>
<dbReference type="AlphaFoldDB" id="A0A2N6VRF9"/>
<sequence length="709" mass="76058">MRIISTLTVFVAMVLSVVATSAVFSDWNWFVPTVAVVFLTVATGWLSRLSETARNTGLTVIVQFVVGFFAVIAVTLPETTVAGVIPTGSSFSELAGSIAQGFRDVYAAPAPAPSTAGLTVLAAVSFALLTMLVDSLVHDLHLTHIAGALVLATWLIPVFIAASSIQWWHTCAVAVAFILLLLTAHTGASRGFLWAVTAGALALILGIGLPLLMPPIVPQANKPAGEDQDVKVINPFLDLRANLTNKSDDVVFSYESTDPLEPPVRLTSVSEFDGKKWAPAAFSFKRGASPDAGLPVGDLGPDIEANSYTSTFTIKGLGGNHLPAQYAPLETSGLGDRWVYDRDTLTIVGNNVGVEGLNYSLTYRSVEPTAEQLKKAPSVNEGAFEQYLKLPNDLPSDIKEEADAITKDAKTDWDKAAKLQAHFRDFEYSLDAPNEASGSVLSQFLKDRRGYCVQFSAAMATMARMEGIPARIGVGFTAGEPNDAGGYDVTMQRSHAWPELYFEGAGWVRFEPTPGGPAGPPPPWSVEGGEAPEEPEEPTQEPSEEPAPEEDAAKPTPTPEEEPAQEAEPETTSAVPFIVGAAVFALVILALLPLLLRARARSRRLRTPLNANLVWEEIRATEVDCGYAAPASDTLAKRGRDLSEQYPDHADDIAKLVGTLEREHYAGTGSEALNIDARGLVKDVKKDRAGSAFGRVKATLWPRSLWKKK</sequence>
<dbReference type="PANTHER" id="PTHR42736">
    <property type="entry name" value="PROTEIN-GLUTAMINE GAMMA-GLUTAMYLTRANSFERASE"/>
    <property type="match status" value="1"/>
</dbReference>
<keyword evidence="2" id="KW-0472">Membrane</keyword>
<dbReference type="PANTHER" id="PTHR42736:SF1">
    <property type="entry name" value="PROTEIN-GLUTAMINE GAMMA-GLUTAMYLTRANSFERASE"/>
    <property type="match status" value="1"/>
</dbReference>
<proteinExistence type="predicted"/>
<dbReference type="Pfam" id="PF11992">
    <property type="entry name" value="TgpA_N"/>
    <property type="match status" value="1"/>
</dbReference>
<accession>A0A2N6VRF9</accession>
<dbReference type="InterPro" id="IPR052901">
    <property type="entry name" value="Bact_TGase-like"/>
</dbReference>
<dbReference type="RefSeq" id="WP_102238260.1">
    <property type="nucleotide sequence ID" value="NZ_PNHK01000001.1"/>
</dbReference>
<feature type="transmembrane region" description="Helical" evidence="2">
    <location>
        <begin position="29"/>
        <end position="46"/>
    </location>
</feature>
<dbReference type="SUPFAM" id="SSF54001">
    <property type="entry name" value="Cysteine proteinases"/>
    <property type="match status" value="1"/>
</dbReference>
<dbReference type="InterPro" id="IPR002931">
    <property type="entry name" value="Transglutaminase-like"/>
</dbReference>
<feature type="transmembrane region" description="Helical" evidence="2">
    <location>
        <begin position="191"/>
        <end position="213"/>
    </location>
</feature>
<reference evidence="4 5" key="1">
    <citation type="submission" date="2017-09" db="EMBL/GenBank/DDBJ databases">
        <title>Bacterial strain isolated from the female urinary microbiota.</title>
        <authorList>
            <person name="Thomas-White K."/>
            <person name="Kumar N."/>
            <person name="Forster S."/>
            <person name="Putonti C."/>
            <person name="Lawley T."/>
            <person name="Wolfe A.J."/>
        </authorList>
    </citation>
    <scope>NUCLEOTIDE SEQUENCE [LARGE SCALE GENOMIC DNA]</scope>
    <source>
        <strain evidence="4 5">UMB1301</strain>
    </source>
</reference>
<gene>
    <name evidence="4" type="ORF">CJ199_04485</name>
</gene>
<feature type="domain" description="Transglutaminase-like" evidence="3">
    <location>
        <begin position="444"/>
        <end position="514"/>
    </location>
</feature>
<dbReference type="InterPro" id="IPR038765">
    <property type="entry name" value="Papain-like_cys_pep_sf"/>
</dbReference>
<evidence type="ECO:0000313" key="5">
    <source>
        <dbReference type="Proteomes" id="UP000235598"/>
    </source>
</evidence>
<evidence type="ECO:0000259" key="3">
    <source>
        <dbReference type="SMART" id="SM00460"/>
    </source>
</evidence>
<dbReference type="Proteomes" id="UP000235598">
    <property type="component" value="Unassembled WGS sequence"/>
</dbReference>
<feature type="transmembrane region" description="Helical" evidence="2">
    <location>
        <begin position="166"/>
        <end position="184"/>
    </location>
</feature>
<evidence type="ECO:0000256" key="1">
    <source>
        <dbReference type="SAM" id="MobiDB-lite"/>
    </source>
</evidence>
<dbReference type="Gene3D" id="3.10.620.30">
    <property type="match status" value="1"/>
</dbReference>
<keyword evidence="2" id="KW-0812">Transmembrane</keyword>
<feature type="compositionally biased region" description="Acidic residues" evidence="1">
    <location>
        <begin position="530"/>
        <end position="550"/>
    </location>
</feature>
<feature type="transmembrane region" description="Helical" evidence="2">
    <location>
        <begin position="115"/>
        <end position="133"/>
    </location>
</feature>
<dbReference type="InterPro" id="IPR021878">
    <property type="entry name" value="TgpA_N"/>
</dbReference>
<feature type="compositionally biased region" description="Acidic residues" evidence="1">
    <location>
        <begin position="559"/>
        <end position="569"/>
    </location>
</feature>
<feature type="transmembrane region" description="Helical" evidence="2">
    <location>
        <begin position="574"/>
        <end position="596"/>
    </location>
</feature>
<protein>
    <submittedName>
        <fullName evidence="4">Transglutaminase</fullName>
    </submittedName>
</protein>
<dbReference type="OrthoDB" id="9804023at2"/>
<name>A0A2N6VRF9_9MICO</name>
<evidence type="ECO:0000256" key="2">
    <source>
        <dbReference type="SAM" id="Phobius"/>
    </source>
</evidence>
<dbReference type="EMBL" id="PNHK01000001">
    <property type="protein sequence ID" value="PMD06618.1"/>
    <property type="molecule type" value="Genomic_DNA"/>
</dbReference>